<dbReference type="InterPro" id="IPR027410">
    <property type="entry name" value="TCP-1-like_intermed_sf"/>
</dbReference>
<dbReference type="RefSeq" id="WP_345519703.1">
    <property type="nucleotide sequence ID" value="NZ_BAAAXD010000055.1"/>
</dbReference>
<proteinExistence type="inferred from homology"/>
<dbReference type="PANTHER" id="PTHR45633">
    <property type="entry name" value="60 KDA HEAT SHOCK PROTEIN, MITOCHONDRIAL"/>
    <property type="match status" value="1"/>
</dbReference>
<dbReference type="SUPFAM" id="SSF48592">
    <property type="entry name" value="GroEL equatorial domain-like"/>
    <property type="match status" value="1"/>
</dbReference>
<dbReference type="InterPro" id="IPR001844">
    <property type="entry name" value="Cpn60/GroEL"/>
</dbReference>
<dbReference type="Pfam" id="PF00118">
    <property type="entry name" value="Cpn60_TCP1"/>
    <property type="match status" value="1"/>
</dbReference>
<organism evidence="3 4">
    <name type="scientific">Streptomyces yanii</name>
    <dbReference type="NCBI Taxonomy" id="78510"/>
    <lineage>
        <taxon>Bacteria</taxon>
        <taxon>Bacillati</taxon>
        <taxon>Actinomycetota</taxon>
        <taxon>Actinomycetes</taxon>
        <taxon>Kitasatosporales</taxon>
        <taxon>Streptomycetaceae</taxon>
        <taxon>Streptomyces</taxon>
    </lineage>
</organism>
<name>A0ABV5R3C0_9ACTN</name>
<sequence length="216" mass="22517">MIERRLARLAGGVCVLRVGRATDPERAQRITGAVAAARAALAEGVMPGGGTALARAADVLDNGLGLAGDERTGALAVLWALAAPLRRIAANSGADGGHVAATVAWLPEGHAGTRRPARTANLVAAGVLDLVRVTRTALHNAGPVAALLLTVGGLITDHRPPDPVPPRAWAPTHQGGEQATGLKHTVMRLDRYTAIRNADRPPSETRTGIVRRWAWR</sequence>
<keyword evidence="2" id="KW-0143">Chaperone</keyword>
<dbReference type="Gene3D" id="3.50.7.10">
    <property type="entry name" value="GroEL"/>
    <property type="match status" value="1"/>
</dbReference>
<comment type="similarity">
    <text evidence="1">Belongs to the chaperonin (HSP60) family.</text>
</comment>
<dbReference type="EMBL" id="JBHMCG010000023">
    <property type="protein sequence ID" value="MFB9571851.1"/>
    <property type="molecule type" value="Genomic_DNA"/>
</dbReference>
<dbReference type="InterPro" id="IPR027413">
    <property type="entry name" value="GROEL-like_equatorial_sf"/>
</dbReference>
<evidence type="ECO:0000313" key="3">
    <source>
        <dbReference type="EMBL" id="MFB9571851.1"/>
    </source>
</evidence>
<comment type="caution">
    <text evidence="3">The sequence shown here is derived from an EMBL/GenBank/DDBJ whole genome shotgun (WGS) entry which is preliminary data.</text>
</comment>
<gene>
    <name evidence="3" type="ORF">ACFFTL_05725</name>
</gene>
<reference evidence="3 4" key="1">
    <citation type="submission" date="2024-09" db="EMBL/GenBank/DDBJ databases">
        <authorList>
            <person name="Sun Q."/>
            <person name="Mori K."/>
        </authorList>
    </citation>
    <scope>NUCLEOTIDE SEQUENCE [LARGE SCALE GENOMIC DNA]</scope>
    <source>
        <strain evidence="3 4">JCM 3331</strain>
    </source>
</reference>
<protein>
    <submittedName>
        <fullName evidence="3">TCP-1/cpn60 chaperonin family protein</fullName>
    </submittedName>
</protein>
<evidence type="ECO:0000256" key="1">
    <source>
        <dbReference type="ARBA" id="ARBA00006607"/>
    </source>
</evidence>
<keyword evidence="4" id="KW-1185">Reference proteome</keyword>
<dbReference type="Proteomes" id="UP001589710">
    <property type="component" value="Unassembled WGS sequence"/>
</dbReference>
<evidence type="ECO:0000256" key="2">
    <source>
        <dbReference type="ARBA" id="ARBA00023186"/>
    </source>
</evidence>
<accession>A0ABV5R3C0</accession>
<dbReference type="Gene3D" id="1.10.560.10">
    <property type="entry name" value="GroEL-like equatorial domain"/>
    <property type="match status" value="1"/>
</dbReference>
<dbReference type="InterPro" id="IPR002423">
    <property type="entry name" value="Cpn60/GroEL/TCP-1"/>
</dbReference>
<dbReference type="InterPro" id="IPR027409">
    <property type="entry name" value="GroEL-like_apical_dom_sf"/>
</dbReference>
<evidence type="ECO:0000313" key="4">
    <source>
        <dbReference type="Proteomes" id="UP001589710"/>
    </source>
</evidence>
<dbReference type="Gene3D" id="3.30.260.10">
    <property type="entry name" value="TCP-1-like chaperonin intermediate domain"/>
    <property type="match status" value="1"/>
</dbReference>